<feature type="transmembrane region" description="Helical" evidence="1">
    <location>
        <begin position="36"/>
        <end position="55"/>
    </location>
</feature>
<evidence type="ECO:0000313" key="3">
    <source>
        <dbReference type="EMBL" id="SHK29254.1"/>
    </source>
</evidence>
<reference evidence="3 4" key="1">
    <citation type="submission" date="2016-11" db="EMBL/GenBank/DDBJ databases">
        <authorList>
            <person name="Jaros S."/>
            <person name="Januszkiewicz K."/>
            <person name="Wedrychowicz H."/>
        </authorList>
    </citation>
    <scope>NUCLEOTIDE SEQUENCE [LARGE SCALE GENOMIC DNA]</scope>
    <source>
        <strain evidence="3 4">GAS499</strain>
    </source>
</reference>
<dbReference type="RefSeq" id="WP_349642779.1">
    <property type="nucleotide sequence ID" value="NZ_LT670844.1"/>
</dbReference>
<sequence>MKTMSMQGFWLRMRLAAVRCLEDARGIAATEFAMILPIMAVMFFGAVEVSSGVAVDRKVTLDARTLADVTSQAAPDPAVTNAQYAPVDDTYLKNVFTSAIPILKPYDVTAAKLQISEIYVDNNQVAKIQWSRAGFIASNGDTQATLTTSTRTAGDIVTAIVPAALLVKKTYLLFSEVSYNYKPMGIGYVLKNNLTLSDVAYSRPRQALCVVYTVPNPPQPNVAANNNLCPQT</sequence>
<dbReference type="EMBL" id="LT670844">
    <property type="protein sequence ID" value="SHK29254.1"/>
    <property type="molecule type" value="Genomic_DNA"/>
</dbReference>
<keyword evidence="1" id="KW-0812">Transmembrane</keyword>
<protein>
    <recommendedName>
        <fullName evidence="2">TadE-like domain-containing protein</fullName>
    </recommendedName>
</protein>
<evidence type="ECO:0000259" key="2">
    <source>
        <dbReference type="Pfam" id="PF07811"/>
    </source>
</evidence>
<feature type="domain" description="TadE-like" evidence="2">
    <location>
        <begin position="26"/>
        <end position="54"/>
    </location>
</feature>
<name>A0A1M6R9W1_9BRAD</name>
<keyword evidence="1" id="KW-1133">Transmembrane helix</keyword>
<keyword evidence="1" id="KW-0472">Membrane</keyword>
<accession>A0A1M6R9W1</accession>
<dbReference type="Proteomes" id="UP000189935">
    <property type="component" value="Chromosome I"/>
</dbReference>
<evidence type="ECO:0000313" key="4">
    <source>
        <dbReference type="Proteomes" id="UP000189935"/>
    </source>
</evidence>
<proteinExistence type="predicted"/>
<gene>
    <name evidence="3" type="ORF">SAMN05444159_2917</name>
</gene>
<organism evidence="3 4">
    <name type="scientific">Bradyrhizobium lablabi</name>
    <dbReference type="NCBI Taxonomy" id="722472"/>
    <lineage>
        <taxon>Bacteria</taxon>
        <taxon>Pseudomonadati</taxon>
        <taxon>Pseudomonadota</taxon>
        <taxon>Alphaproteobacteria</taxon>
        <taxon>Hyphomicrobiales</taxon>
        <taxon>Nitrobacteraceae</taxon>
        <taxon>Bradyrhizobium</taxon>
    </lineage>
</organism>
<dbReference type="InterPro" id="IPR012495">
    <property type="entry name" value="TadE-like_dom"/>
</dbReference>
<evidence type="ECO:0000256" key="1">
    <source>
        <dbReference type="SAM" id="Phobius"/>
    </source>
</evidence>
<dbReference type="Pfam" id="PF07811">
    <property type="entry name" value="TadE"/>
    <property type="match status" value="1"/>
</dbReference>
<dbReference type="AlphaFoldDB" id="A0A1M6R9W1"/>